<dbReference type="InterPro" id="IPR002912">
    <property type="entry name" value="ACT_dom"/>
</dbReference>
<feature type="domain" description="ACT" evidence="1">
    <location>
        <begin position="4"/>
        <end position="81"/>
    </location>
</feature>
<dbReference type="GeneID" id="78249592"/>
<evidence type="ECO:0000313" key="2">
    <source>
        <dbReference type="EMBL" id="AGU14934.1"/>
    </source>
</evidence>
<evidence type="ECO:0000259" key="1">
    <source>
        <dbReference type="PROSITE" id="PS51671"/>
    </source>
</evidence>
<evidence type="ECO:0000313" key="3">
    <source>
        <dbReference type="Proteomes" id="UP000016943"/>
    </source>
</evidence>
<accession>U3GUC1</accession>
<dbReference type="PATRIC" id="fig|1348662.3.peg.776"/>
<dbReference type="HOGENOM" id="CLU_086331_1_0_11"/>
<keyword evidence="3" id="KW-1185">Reference proteome</keyword>
<dbReference type="STRING" id="1348662.CARG_03935"/>
<dbReference type="OrthoDB" id="5243606at2"/>
<organism evidence="2 3">
    <name type="scientific">Corynebacterium argentoratense DSM 44202</name>
    <dbReference type="NCBI Taxonomy" id="1348662"/>
    <lineage>
        <taxon>Bacteria</taxon>
        <taxon>Bacillati</taxon>
        <taxon>Actinomycetota</taxon>
        <taxon>Actinomycetes</taxon>
        <taxon>Mycobacteriales</taxon>
        <taxon>Corynebacteriaceae</taxon>
        <taxon>Corynebacterium</taxon>
    </lineage>
</organism>
<name>U3GUC1_9CORY</name>
<dbReference type="InterPro" id="IPR045865">
    <property type="entry name" value="ACT-like_dom_sf"/>
</dbReference>
<dbReference type="eggNOG" id="COG0317">
    <property type="taxonomic scope" value="Bacteria"/>
</dbReference>
<gene>
    <name evidence="2" type="ORF">CARG_03935</name>
</gene>
<sequence length="219" mass="22937">MSYLLRVLLPDTPGSLGRLADALGTVDCNIRSVDVVQTFPEGTAMDDLVVEIPASSLPDTLITAAQGLDGVEVDSIRPFSGAVDRRGQIALLADVASNRHNKERAAERFVSALPQTMTAGWAILLDVSGSSRRVAASAAAPEDDGNNPMMPEINGARILDPESEQWIPEPWALLDAALAVTPVGDSLLLILGRPGGPDFLASEVEHLGNLGRIAGAIIG</sequence>
<protein>
    <recommendedName>
        <fullName evidence="1">ACT domain-containing protein</fullName>
    </recommendedName>
</protein>
<dbReference type="AlphaFoldDB" id="U3GUC1"/>
<dbReference type="RefSeq" id="WP_020976087.1">
    <property type="nucleotide sequence ID" value="NC_022198.1"/>
</dbReference>
<dbReference type="KEGG" id="caz:CARG_03935"/>
<dbReference type="Gene3D" id="3.30.70.260">
    <property type="match status" value="1"/>
</dbReference>
<dbReference type="Proteomes" id="UP000016943">
    <property type="component" value="Chromosome"/>
</dbReference>
<dbReference type="SUPFAM" id="SSF55021">
    <property type="entry name" value="ACT-like"/>
    <property type="match status" value="1"/>
</dbReference>
<dbReference type="EMBL" id="CP006365">
    <property type="protein sequence ID" value="AGU14934.1"/>
    <property type="molecule type" value="Genomic_DNA"/>
</dbReference>
<reference evidence="2 3" key="1">
    <citation type="journal article" date="2013" name="Genome Announc.">
        <title>Whole-Genome Sequence of the Clinical Strain Corynebacterium argentoratense DSM 44202, Isolated from a Human Throat Specimen.</title>
        <authorList>
            <person name="Bomholt C."/>
            <person name="Glaub A."/>
            <person name="Gravermann K."/>
            <person name="Albersmeier A."/>
            <person name="Brinkrolf K."/>
            <person name="Ruckert C."/>
            <person name="Tauch A."/>
        </authorList>
    </citation>
    <scope>NUCLEOTIDE SEQUENCE [LARGE SCALE GENOMIC DNA]</scope>
    <source>
        <strain evidence="2">DSM 44202</strain>
    </source>
</reference>
<proteinExistence type="predicted"/>
<dbReference type="PROSITE" id="PS51671">
    <property type="entry name" value="ACT"/>
    <property type="match status" value="1"/>
</dbReference>